<gene>
    <name evidence="1" type="ORF">ACFOWM_10580</name>
</gene>
<dbReference type="EC" id="3.1.3.5" evidence="1"/>
<organism evidence="1 2">
    <name type="scientific">Ferruginibacter yonginensis</name>
    <dbReference type="NCBI Taxonomy" id="1310416"/>
    <lineage>
        <taxon>Bacteria</taxon>
        <taxon>Pseudomonadati</taxon>
        <taxon>Bacteroidota</taxon>
        <taxon>Chitinophagia</taxon>
        <taxon>Chitinophagales</taxon>
        <taxon>Chitinophagaceae</taxon>
        <taxon>Ferruginibacter</taxon>
    </lineage>
</organism>
<dbReference type="InterPro" id="IPR052550">
    <property type="entry name" value="Pyrimidine_5'-ntase_YjjG"/>
</dbReference>
<dbReference type="InterPro" id="IPR023198">
    <property type="entry name" value="PGP-like_dom2"/>
</dbReference>
<evidence type="ECO:0000313" key="1">
    <source>
        <dbReference type="EMBL" id="MFC4263326.1"/>
    </source>
</evidence>
<dbReference type="RefSeq" id="WP_379709730.1">
    <property type="nucleotide sequence ID" value="NZ_JBHSCZ010000002.1"/>
</dbReference>
<dbReference type="PANTHER" id="PTHR47478:SF1">
    <property type="entry name" value="PYRIMIDINE 5'-NUCLEOTIDASE YJJG"/>
    <property type="match status" value="1"/>
</dbReference>
<dbReference type="SFLD" id="SFLDG01129">
    <property type="entry name" value="C1.5:_HAD__Beta-PGM__Phosphata"/>
    <property type="match status" value="1"/>
</dbReference>
<dbReference type="SFLD" id="SFLDS00003">
    <property type="entry name" value="Haloacid_Dehalogenase"/>
    <property type="match status" value="1"/>
</dbReference>
<dbReference type="PANTHER" id="PTHR47478">
    <property type="match status" value="1"/>
</dbReference>
<dbReference type="InterPro" id="IPR036412">
    <property type="entry name" value="HAD-like_sf"/>
</dbReference>
<name>A0ABV8QT14_9BACT</name>
<dbReference type="Gene3D" id="3.40.50.1000">
    <property type="entry name" value="HAD superfamily/HAD-like"/>
    <property type="match status" value="1"/>
</dbReference>
<dbReference type="Proteomes" id="UP001595907">
    <property type="component" value="Unassembled WGS sequence"/>
</dbReference>
<evidence type="ECO:0000313" key="2">
    <source>
        <dbReference type="Proteomes" id="UP001595907"/>
    </source>
</evidence>
<protein>
    <submittedName>
        <fullName evidence="1">YjjG family noncanonical pyrimidine nucleotidase</fullName>
        <ecNumber evidence="1">3.1.3.5</ecNumber>
    </submittedName>
</protein>
<keyword evidence="2" id="KW-1185">Reference proteome</keyword>
<dbReference type="NCBIfam" id="TIGR02254">
    <property type="entry name" value="YjjG_YfnB"/>
    <property type="match status" value="1"/>
</dbReference>
<dbReference type="NCBIfam" id="TIGR01549">
    <property type="entry name" value="HAD-SF-IA-v1"/>
    <property type="match status" value="1"/>
</dbReference>
<proteinExistence type="predicted"/>
<comment type="caution">
    <text evidence="1">The sequence shown here is derived from an EMBL/GenBank/DDBJ whole genome shotgun (WGS) entry which is preliminary data.</text>
</comment>
<accession>A0ABV8QT14</accession>
<dbReference type="InterPro" id="IPR011951">
    <property type="entry name" value="HAD-SF_hydro_IA_YjjG/PynA"/>
</dbReference>
<dbReference type="EMBL" id="JBHSCZ010000002">
    <property type="protein sequence ID" value="MFC4263326.1"/>
    <property type="molecule type" value="Genomic_DNA"/>
</dbReference>
<dbReference type="SUPFAM" id="SSF56784">
    <property type="entry name" value="HAD-like"/>
    <property type="match status" value="1"/>
</dbReference>
<keyword evidence="1" id="KW-0378">Hydrolase</keyword>
<dbReference type="GO" id="GO:0008253">
    <property type="term" value="F:5'-nucleotidase activity"/>
    <property type="evidence" value="ECO:0007669"/>
    <property type="project" value="UniProtKB-EC"/>
</dbReference>
<dbReference type="Pfam" id="PF00702">
    <property type="entry name" value="Hydrolase"/>
    <property type="match status" value="1"/>
</dbReference>
<dbReference type="InterPro" id="IPR023214">
    <property type="entry name" value="HAD_sf"/>
</dbReference>
<reference evidence="2" key="1">
    <citation type="journal article" date="2019" name="Int. J. Syst. Evol. Microbiol.">
        <title>The Global Catalogue of Microorganisms (GCM) 10K type strain sequencing project: providing services to taxonomists for standard genome sequencing and annotation.</title>
        <authorList>
            <consortium name="The Broad Institute Genomics Platform"/>
            <consortium name="The Broad Institute Genome Sequencing Center for Infectious Disease"/>
            <person name="Wu L."/>
            <person name="Ma J."/>
        </authorList>
    </citation>
    <scope>NUCLEOTIDE SEQUENCE [LARGE SCALE GENOMIC DNA]</scope>
    <source>
        <strain evidence="2">CECT 8289</strain>
    </source>
</reference>
<dbReference type="Gene3D" id="1.10.150.240">
    <property type="entry name" value="Putative phosphatase, domain 2"/>
    <property type="match status" value="1"/>
</dbReference>
<sequence>MASYKHLFFDLDHTIWDFDTNAKETLTDIYLPTLQERVGASFDDFYQKYLHHNAHLWARYEAGFIGVEELKWKRMWRTLLDFKVADEALSKKMSVDFLEILPTKKAVFPYTFEILEYLTDKGYHLHLITNGFEKTQRMKLTNSGLDVFFKQVITSEASNSLKPKKEIFEYAMQQAGALPVHSIMLGDNQAADIQGAINAGIDQVFVNHIKEPLKVQPTYTITHLKELETIL</sequence>
<dbReference type="InterPro" id="IPR006439">
    <property type="entry name" value="HAD-SF_hydro_IA"/>
</dbReference>